<feature type="compositionally biased region" description="Basic and acidic residues" evidence="1">
    <location>
        <begin position="71"/>
        <end position="82"/>
    </location>
</feature>
<name>A0A5B7I582_PORTR</name>
<evidence type="ECO:0000313" key="3">
    <source>
        <dbReference type="Proteomes" id="UP000324222"/>
    </source>
</evidence>
<sequence length="82" mass="9273">MIDEYLFGRVTYRREHTYLTLLLINSSPATFVASLEQDVECIVGINERPVKASVVACGRQLPAAGGPRGRWSVEERQPQRLR</sequence>
<dbReference type="EMBL" id="VSRR010045996">
    <property type="protein sequence ID" value="MPC77493.1"/>
    <property type="molecule type" value="Genomic_DNA"/>
</dbReference>
<accession>A0A5B7I582</accession>
<feature type="region of interest" description="Disordered" evidence="1">
    <location>
        <begin position="63"/>
        <end position="82"/>
    </location>
</feature>
<evidence type="ECO:0000313" key="2">
    <source>
        <dbReference type="EMBL" id="MPC77493.1"/>
    </source>
</evidence>
<comment type="caution">
    <text evidence="2">The sequence shown here is derived from an EMBL/GenBank/DDBJ whole genome shotgun (WGS) entry which is preliminary data.</text>
</comment>
<protein>
    <submittedName>
        <fullName evidence="2">Uncharacterized protein</fullName>
    </submittedName>
</protein>
<evidence type="ECO:0000256" key="1">
    <source>
        <dbReference type="SAM" id="MobiDB-lite"/>
    </source>
</evidence>
<dbReference type="Proteomes" id="UP000324222">
    <property type="component" value="Unassembled WGS sequence"/>
</dbReference>
<dbReference type="AlphaFoldDB" id="A0A5B7I582"/>
<keyword evidence="3" id="KW-1185">Reference proteome</keyword>
<organism evidence="2 3">
    <name type="scientific">Portunus trituberculatus</name>
    <name type="common">Swimming crab</name>
    <name type="synonym">Neptunus trituberculatus</name>
    <dbReference type="NCBI Taxonomy" id="210409"/>
    <lineage>
        <taxon>Eukaryota</taxon>
        <taxon>Metazoa</taxon>
        <taxon>Ecdysozoa</taxon>
        <taxon>Arthropoda</taxon>
        <taxon>Crustacea</taxon>
        <taxon>Multicrustacea</taxon>
        <taxon>Malacostraca</taxon>
        <taxon>Eumalacostraca</taxon>
        <taxon>Eucarida</taxon>
        <taxon>Decapoda</taxon>
        <taxon>Pleocyemata</taxon>
        <taxon>Brachyura</taxon>
        <taxon>Eubrachyura</taxon>
        <taxon>Portunoidea</taxon>
        <taxon>Portunidae</taxon>
        <taxon>Portuninae</taxon>
        <taxon>Portunus</taxon>
    </lineage>
</organism>
<gene>
    <name evidence="2" type="ORF">E2C01_071949</name>
</gene>
<reference evidence="2 3" key="1">
    <citation type="submission" date="2019-05" db="EMBL/GenBank/DDBJ databases">
        <title>Another draft genome of Portunus trituberculatus and its Hox gene families provides insights of decapod evolution.</title>
        <authorList>
            <person name="Jeong J.-H."/>
            <person name="Song I."/>
            <person name="Kim S."/>
            <person name="Choi T."/>
            <person name="Kim D."/>
            <person name="Ryu S."/>
            <person name="Kim W."/>
        </authorList>
    </citation>
    <scope>NUCLEOTIDE SEQUENCE [LARGE SCALE GENOMIC DNA]</scope>
    <source>
        <tissue evidence="2">Muscle</tissue>
    </source>
</reference>
<proteinExistence type="predicted"/>